<dbReference type="RefSeq" id="WP_274351115.1">
    <property type="nucleotide sequence ID" value="NZ_JAQZSM010000003.1"/>
</dbReference>
<organism evidence="4 5">
    <name type="scientific">Roseinatronobacter alkalisoli</name>
    <dbReference type="NCBI Taxonomy" id="3028235"/>
    <lineage>
        <taxon>Bacteria</taxon>
        <taxon>Pseudomonadati</taxon>
        <taxon>Pseudomonadota</taxon>
        <taxon>Alphaproteobacteria</taxon>
        <taxon>Rhodobacterales</taxon>
        <taxon>Paracoccaceae</taxon>
        <taxon>Roseinatronobacter</taxon>
    </lineage>
</organism>
<gene>
    <name evidence="4" type="ORF">PUT78_05215</name>
</gene>
<accession>A0ABT5T625</accession>
<dbReference type="Gene3D" id="1.10.3810.10">
    <property type="entry name" value="Biosynthetic peptidoglycan transglycosylase-like"/>
    <property type="match status" value="1"/>
</dbReference>
<comment type="pathway">
    <text evidence="1">Cell wall biogenesis; peptidoglycan biosynthesis.</text>
</comment>
<dbReference type="PANTHER" id="PTHR32282">
    <property type="entry name" value="BINDING PROTEIN TRANSPEPTIDASE, PUTATIVE-RELATED"/>
    <property type="match status" value="1"/>
</dbReference>
<evidence type="ECO:0000256" key="1">
    <source>
        <dbReference type="ARBA" id="ARBA00004752"/>
    </source>
</evidence>
<dbReference type="SUPFAM" id="SSF53955">
    <property type="entry name" value="Lysozyme-like"/>
    <property type="match status" value="1"/>
</dbReference>
<keyword evidence="2" id="KW-0808">Transferase</keyword>
<name>A0ABT5T625_9RHOB</name>
<dbReference type="InterPro" id="IPR001264">
    <property type="entry name" value="Glyco_trans_51"/>
</dbReference>
<comment type="caution">
    <text evidence="4">The sequence shown here is derived from an EMBL/GenBank/DDBJ whole genome shotgun (WGS) entry which is preliminary data.</text>
</comment>
<dbReference type="Proteomes" id="UP001431784">
    <property type="component" value="Unassembled WGS sequence"/>
</dbReference>
<dbReference type="PANTHER" id="PTHR32282:SF33">
    <property type="entry name" value="PEPTIDOGLYCAN GLYCOSYLTRANSFERASE"/>
    <property type="match status" value="1"/>
</dbReference>
<dbReference type="Pfam" id="PF00912">
    <property type="entry name" value="Transgly"/>
    <property type="match status" value="1"/>
</dbReference>
<sequence length="192" mass="22234">MFDSDGELSNIEIAILTLEDRRFFYHFGVELRAIPRLLRRYFRTRKIGGISTIEQQVVRIVTTRYERSARRKIKEILISFFLNFHVGKREILHFHLNASYFGYGLSGCNSAAKLFFGKEAEMLGLSEASILSACLPVPCPRILVDFITKNGPFYDSESLLKAADSVDPRWVGEMRFRSKIVLSSNYRVLRRR</sequence>
<evidence type="ECO:0000313" key="4">
    <source>
        <dbReference type="EMBL" id="MDD7970494.1"/>
    </source>
</evidence>
<dbReference type="InterPro" id="IPR050396">
    <property type="entry name" value="Glycosyltr_51/Transpeptidase"/>
</dbReference>
<evidence type="ECO:0000259" key="3">
    <source>
        <dbReference type="Pfam" id="PF00912"/>
    </source>
</evidence>
<protein>
    <submittedName>
        <fullName evidence="4">Transglycosylase domain-containing protein</fullName>
    </submittedName>
</protein>
<reference evidence="4" key="1">
    <citation type="submission" date="2023-02" db="EMBL/GenBank/DDBJ databases">
        <title>Description of Roseinatronobacter alkalisoli sp. nov., an alkaliphilic bacerium isolated from soda soil.</title>
        <authorList>
            <person name="Wei W."/>
        </authorList>
    </citation>
    <scope>NUCLEOTIDE SEQUENCE</scope>
    <source>
        <strain evidence="4">HJB301</strain>
    </source>
</reference>
<evidence type="ECO:0000256" key="2">
    <source>
        <dbReference type="ARBA" id="ARBA00022679"/>
    </source>
</evidence>
<dbReference type="InterPro" id="IPR036950">
    <property type="entry name" value="PBP_transglycosylase"/>
</dbReference>
<proteinExistence type="predicted"/>
<keyword evidence="5" id="KW-1185">Reference proteome</keyword>
<dbReference type="EMBL" id="JAQZSM010000003">
    <property type="protein sequence ID" value="MDD7970494.1"/>
    <property type="molecule type" value="Genomic_DNA"/>
</dbReference>
<dbReference type="InterPro" id="IPR023346">
    <property type="entry name" value="Lysozyme-like_dom_sf"/>
</dbReference>
<feature type="domain" description="Glycosyl transferase family 51" evidence="3">
    <location>
        <begin position="11"/>
        <end position="138"/>
    </location>
</feature>
<evidence type="ECO:0000313" key="5">
    <source>
        <dbReference type="Proteomes" id="UP001431784"/>
    </source>
</evidence>